<dbReference type="EMBL" id="VUJU01003818">
    <property type="protein sequence ID" value="KAF0756594.1"/>
    <property type="molecule type" value="Genomic_DNA"/>
</dbReference>
<evidence type="ECO:0000313" key="1">
    <source>
        <dbReference type="EMBL" id="KAF0756594.1"/>
    </source>
</evidence>
<feature type="non-terminal residue" evidence="1">
    <location>
        <position position="1"/>
    </location>
</feature>
<evidence type="ECO:0000313" key="2">
    <source>
        <dbReference type="Proteomes" id="UP000478052"/>
    </source>
</evidence>
<name>A0A6G0YIW7_APHCR</name>
<protein>
    <submittedName>
        <fullName evidence="1">Uncharacterized protein</fullName>
    </submittedName>
</protein>
<feature type="non-terminal residue" evidence="1">
    <location>
        <position position="153"/>
    </location>
</feature>
<sequence length="153" mass="17557">GILFKVAAVRRSGRSHCCRESCICYLHPGGVGLCTVSELRIVFHFLSRSAVRKCARNSCHDDVFTNSSYENQNISIALQFEHLNNRKRFSYGSVTVKILDYFPAHRRGLISFCTINERFFFCPVKFCAINEFFPEVGRIDIFFSSSRHTNSVQ</sequence>
<comment type="caution">
    <text evidence="1">The sequence shown here is derived from an EMBL/GenBank/DDBJ whole genome shotgun (WGS) entry which is preliminary data.</text>
</comment>
<dbReference type="AlphaFoldDB" id="A0A6G0YIW7"/>
<keyword evidence="2" id="KW-1185">Reference proteome</keyword>
<reference evidence="1 2" key="1">
    <citation type="submission" date="2019-08" db="EMBL/GenBank/DDBJ databases">
        <title>Whole genome of Aphis craccivora.</title>
        <authorList>
            <person name="Voronova N.V."/>
            <person name="Shulinski R.S."/>
            <person name="Bandarenka Y.V."/>
            <person name="Zhorov D.G."/>
            <person name="Warner D."/>
        </authorList>
    </citation>
    <scope>NUCLEOTIDE SEQUENCE [LARGE SCALE GENOMIC DNA]</scope>
    <source>
        <strain evidence="1">180601</strain>
        <tissue evidence="1">Whole Body</tissue>
    </source>
</reference>
<gene>
    <name evidence="1" type="ORF">FWK35_00037502</name>
</gene>
<proteinExistence type="predicted"/>
<organism evidence="1 2">
    <name type="scientific">Aphis craccivora</name>
    <name type="common">Cowpea aphid</name>
    <dbReference type="NCBI Taxonomy" id="307492"/>
    <lineage>
        <taxon>Eukaryota</taxon>
        <taxon>Metazoa</taxon>
        <taxon>Ecdysozoa</taxon>
        <taxon>Arthropoda</taxon>
        <taxon>Hexapoda</taxon>
        <taxon>Insecta</taxon>
        <taxon>Pterygota</taxon>
        <taxon>Neoptera</taxon>
        <taxon>Paraneoptera</taxon>
        <taxon>Hemiptera</taxon>
        <taxon>Sternorrhyncha</taxon>
        <taxon>Aphidomorpha</taxon>
        <taxon>Aphidoidea</taxon>
        <taxon>Aphididae</taxon>
        <taxon>Aphidini</taxon>
        <taxon>Aphis</taxon>
        <taxon>Aphis</taxon>
    </lineage>
</organism>
<dbReference type="Proteomes" id="UP000478052">
    <property type="component" value="Unassembled WGS sequence"/>
</dbReference>
<accession>A0A6G0YIW7</accession>